<evidence type="ECO:0000313" key="9">
    <source>
        <dbReference type="Proteomes" id="UP001480595"/>
    </source>
</evidence>
<evidence type="ECO:0000259" key="7">
    <source>
        <dbReference type="PROSITE" id="PS50237"/>
    </source>
</evidence>
<feature type="compositionally biased region" description="Low complexity" evidence="6">
    <location>
        <begin position="70"/>
        <end position="89"/>
    </location>
</feature>
<dbReference type="RefSeq" id="XP_066720779.1">
    <property type="nucleotide sequence ID" value="XM_066852638.1"/>
</dbReference>
<organism evidence="8 9">
    <name type="scientific">Apiospora phragmitis</name>
    <dbReference type="NCBI Taxonomy" id="2905665"/>
    <lineage>
        <taxon>Eukaryota</taxon>
        <taxon>Fungi</taxon>
        <taxon>Dikarya</taxon>
        <taxon>Ascomycota</taxon>
        <taxon>Pezizomycotina</taxon>
        <taxon>Sordariomycetes</taxon>
        <taxon>Xylariomycetidae</taxon>
        <taxon>Amphisphaeriales</taxon>
        <taxon>Apiosporaceae</taxon>
        <taxon>Apiospora</taxon>
    </lineage>
</organism>
<dbReference type="PANTHER" id="PTHR45700:SF8">
    <property type="entry name" value="HECT-TYPE E3 UBIQUITIN TRANSFERASE"/>
    <property type="match status" value="1"/>
</dbReference>
<sequence>MSMSAAAIPHRGPSSPQRRNGTTTRAPMSNPRLNAAGLDSFYRGPPPVQIVDSSSEEDDDFLGAKPKAPKPSSRQPSHSRSMSHPFPSLFSSKKKKAIVDFNESTDDDYTPPRPGMTSGPSMASTSSRKPQRGPIDFRNGNCMTCGGLVRWPKELDVFRCTICLTINDLKPLEHNHGDAAKPAIAPTIPSVEHTKHLVQESLRLSLRHYTDSAGRVGSPGNWPRRSSSRGSDDYFSQMPLRERHQRSASRGTPPPIYVRTPVFDDFPDENLEANPLSQNGNASRSYSTSFPDQRSSGFPLRSPAAPPNPLDAKSVFKPVEEYLMACFRSHDYFNAAFIARRQSFSSSRPAPFKIPRKPLPDTRREKVPMAEDPVVTEQLDPRMLLLGNFAENGMWWTGNQQDVPATRTQSARKDDAHSLVTPRSPRIDWGLVMEWYHTITNTAEGWTSVYDELIQNDPSKALPDAERSRYETLVLDAQEHLQRVLLKCTENLLKRPGRVLKDPEDIRFLLLILANPLLHAGHKSYSGTFPKIAREKTGPTASQRESPEKSTAGRHSGIIKRILGLLSNTTEPCHHHLVTWFSKLPEHLFLQLKDLIGGFVTYRLTRQDSKKHEHRIDVTAGLIPQMSNSRTSNTPATLHAALEASNASRKQKKPPEPPKRLPYADDWQIKAASKVMALLFAANNLTHVRRNEVSTRHAHGHLLATSDFYNSLLDCMDFKADFEEWEARKGKFAFCQYPFFLSIWAKIQILEFDAKRQMAGKAREAFFDSILSHRSYTQYLFLSVRRDCLVEDSLKQVSEVVGSGSEDIKKGLRIEFRGEEGIDAGGLRKEWFLLLVREVFNPDHGLFVFDEDSQYCYFNPHTFETSDQYFLVGVLLGLAIYNSTILDIALPPFAFRKLLAAAPQSASNNTAIHQRSVMTYTLDELAEFRPRLARGLRQLLEYDGDVQATFCLDFVIDVDKYGERVRVPLCPGGDSKMVTNSNRREYVDLYVRYLLDTSVSRQFEPFKRGFFTVCGGNALSLFRPEEIELLVRGSDEPLDITALRAVATYSSWNGTDKTAPEPQGEPTVEWFWETFGAATPKDQRRLLSFITGSDRIPATGAASLVIKITCLGPDTGRYPSARTCFNVLNLYRYQTREHLETSLWRAVNDSEGFGLR</sequence>
<dbReference type="EC" id="2.3.2.26" evidence="2"/>
<evidence type="ECO:0000313" key="8">
    <source>
        <dbReference type="EMBL" id="KAK8086255.1"/>
    </source>
</evidence>
<keyword evidence="9" id="KW-1185">Reference proteome</keyword>
<name>A0ABR1WSX8_9PEZI</name>
<keyword evidence="3" id="KW-0808">Transferase</keyword>
<protein>
    <recommendedName>
        <fullName evidence="2">HECT-type E3 ubiquitin transferase</fullName>
        <ecNumber evidence="2">2.3.2.26</ecNumber>
    </recommendedName>
</protein>
<feature type="compositionally biased region" description="Polar residues" evidence="6">
    <location>
        <begin position="118"/>
        <end position="128"/>
    </location>
</feature>
<reference evidence="8 9" key="1">
    <citation type="submission" date="2023-01" db="EMBL/GenBank/DDBJ databases">
        <title>Analysis of 21 Apiospora genomes using comparative genomics revels a genus with tremendous synthesis potential of carbohydrate active enzymes and secondary metabolites.</title>
        <authorList>
            <person name="Sorensen T."/>
        </authorList>
    </citation>
    <scope>NUCLEOTIDE SEQUENCE [LARGE SCALE GENOMIC DNA]</scope>
    <source>
        <strain evidence="8 9">CBS 135458</strain>
    </source>
</reference>
<comment type="catalytic activity">
    <reaction evidence="1">
        <text>S-ubiquitinyl-[E2 ubiquitin-conjugating enzyme]-L-cysteine + [acceptor protein]-L-lysine = [E2 ubiquitin-conjugating enzyme]-L-cysteine + N(6)-ubiquitinyl-[acceptor protein]-L-lysine.</text>
        <dbReference type="EC" id="2.3.2.26"/>
    </reaction>
</comment>
<dbReference type="Pfam" id="PF00632">
    <property type="entry name" value="HECT"/>
    <property type="match status" value="1"/>
</dbReference>
<feature type="region of interest" description="Disordered" evidence="6">
    <location>
        <begin position="103"/>
        <end position="136"/>
    </location>
</feature>
<evidence type="ECO:0000256" key="6">
    <source>
        <dbReference type="SAM" id="MobiDB-lite"/>
    </source>
</evidence>
<feature type="compositionally biased region" description="Polar residues" evidence="6">
    <location>
        <begin position="275"/>
        <end position="296"/>
    </location>
</feature>
<feature type="region of interest" description="Disordered" evidence="6">
    <location>
        <begin position="212"/>
        <end position="306"/>
    </location>
</feature>
<dbReference type="InterPro" id="IPR035983">
    <property type="entry name" value="Hect_E3_ubiquitin_ligase"/>
</dbReference>
<dbReference type="PROSITE" id="PS50237">
    <property type="entry name" value="HECT"/>
    <property type="match status" value="1"/>
</dbReference>
<evidence type="ECO:0000256" key="5">
    <source>
        <dbReference type="PROSITE-ProRule" id="PRU00104"/>
    </source>
</evidence>
<comment type="caution">
    <text evidence="8">The sequence shown here is derived from an EMBL/GenBank/DDBJ whole genome shotgun (WGS) entry which is preliminary data.</text>
</comment>
<feature type="region of interest" description="Disordered" evidence="6">
    <location>
        <begin position="529"/>
        <end position="553"/>
    </location>
</feature>
<gene>
    <name evidence="8" type="ORF">PG994_001229</name>
</gene>
<dbReference type="Proteomes" id="UP001480595">
    <property type="component" value="Unassembled WGS sequence"/>
</dbReference>
<dbReference type="Gene3D" id="3.30.2160.10">
    <property type="entry name" value="Hect, E3 ligase catalytic domain"/>
    <property type="match status" value="1"/>
</dbReference>
<dbReference type="PANTHER" id="PTHR45700">
    <property type="entry name" value="UBIQUITIN-PROTEIN LIGASE E3C"/>
    <property type="match status" value="1"/>
</dbReference>
<dbReference type="Gene3D" id="3.30.2410.10">
    <property type="entry name" value="Hect, E3 ligase catalytic domain"/>
    <property type="match status" value="1"/>
</dbReference>
<dbReference type="SMART" id="SM00119">
    <property type="entry name" value="HECTc"/>
    <property type="match status" value="1"/>
</dbReference>
<accession>A0ABR1WSX8</accession>
<feature type="compositionally biased region" description="Polar residues" evidence="6">
    <location>
        <begin position="14"/>
        <end position="27"/>
    </location>
</feature>
<dbReference type="GeneID" id="92085701"/>
<dbReference type="EMBL" id="JAQQWL010000002">
    <property type="protein sequence ID" value="KAK8086255.1"/>
    <property type="molecule type" value="Genomic_DNA"/>
</dbReference>
<dbReference type="InterPro" id="IPR044611">
    <property type="entry name" value="E3A/B/C-like"/>
</dbReference>
<feature type="region of interest" description="Disordered" evidence="6">
    <location>
        <begin position="1"/>
        <end position="89"/>
    </location>
</feature>
<keyword evidence="4 5" id="KW-0833">Ubl conjugation pathway</keyword>
<evidence type="ECO:0000256" key="1">
    <source>
        <dbReference type="ARBA" id="ARBA00000885"/>
    </source>
</evidence>
<dbReference type="Gene3D" id="3.90.1750.10">
    <property type="entry name" value="Hect, E3 ligase catalytic domains"/>
    <property type="match status" value="1"/>
</dbReference>
<dbReference type="SUPFAM" id="SSF56204">
    <property type="entry name" value="Hect, E3 ligase catalytic domain"/>
    <property type="match status" value="1"/>
</dbReference>
<evidence type="ECO:0000256" key="3">
    <source>
        <dbReference type="ARBA" id="ARBA00022679"/>
    </source>
</evidence>
<dbReference type="CDD" id="cd00078">
    <property type="entry name" value="HECTc"/>
    <property type="match status" value="1"/>
</dbReference>
<dbReference type="InterPro" id="IPR000569">
    <property type="entry name" value="HECT_dom"/>
</dbReference>
<evidence type="ECO:0000256" key="4">
    <source>
        <dbReference type="ARBA" id="ARBA00022786"/>
    </source>
</evidence>
<evidence type="ECO:0000256" key="2">
    <source>
        <dbReference type="ARBA" id="ARBA00012485"/>
    </source>
</evidence>
<feature type="active site" description="Glycyl thioester intermediate" evidence="5">
    <location>
        <position position="1124"/>
    </location>
</feature>
<proteinExistence type="predicted"/>
<feature type="domain" description="HECT" evidence="7">
    <location>
        <begin position="804"/>
        <end position="1156"/>
    </location>
</feature>